<dbReference type="PANTHER" id="PTHR33649">
    <property type="entry name" value="PAR1 PROTEIN"/>
    <property type="match status" value="1"/>
</dbReference>
<evidence type="ECO:0000313" key="2">
    <source>
        <dbReference type="EMBL" id="KAH7433224.1"/>
    </source>
</evidence>
<name>A0A8T2UIQ5_CERRI</name>
<gene>
    <name evidence="2" type="ORF">KP509_07G060300</name>
</gene>
<dbReference type="EMBL" id="CM035412">
    <property type="protein sequence ID" value="KAH7433224.1"/>
    <property type="molecule type" value="Genomic_DNA"/>
</dbReference>
<dbReference type="PANTHER" id="PTHR33649:SF2">
    <property type="entry name" value="PAR1 PROTEIN"/>
    <property type="match status" value="1"/>
</dbReference>
<feature type="chain" id="PRO_5035834013" description="PAR1 protein" evidence="1">
    <location>
        <begin position="25"/>
        <end position="197"/>
    </location>
</feature>
<organism evidence="2 3">
    <name type="scientific">Ceratopteris richardii</name>
    <name type="common">Triangle waterfern</name>
    <dbReference type="NCBI Taxonomy" id="49495"/>
    <lineage>
        <taxon>Eukaryota</taxon>
        <taxon>Viridiplantae</taxon>
        <taxon>Streptophyta</taxon>
        <taxon>Embryophyta</taxon>
        <taxon>Tracheophyta</taxon>
        <taxon>Polypodiopsida</taxon>
        <taxon>Polypodiidae</taxon>
        <taxon>Polypodiales</taxon>
        <taxon>Pteridineae</taxon>
        <taxon>Pteridaceae</taxon>
        <taxon>Parkerioideae</taxon>
        <taxon>Ceratopteris</taxon>
    </lineage>
</organism>
<evidence type="ECO:0000313" key="3">
    <source>
        <dbReference type="Proteomes" id="UP000825935"/>
    </source>
</evidence>
<dbReference type="InterPro" id="IPR009489">
    <property type="entry name" value="PAR1"/>
</dbReference>
<dbReference type="Pfam" id="PF06521">
    <property type="entry name" value="PAR1"/>
    <property type="match status" value="1"/>
</dbReference>
<dbReference type="OrthoDB" id="772928at2759"/>
<dbReference type="Proteomes" id="UP000825935">
    <property type="component" value="Chromosome 7"/>
</dbReference>
<keyword evidence="3" id="KW-1185">Reference proteome</keyword>
<evidence type="ECO:0000256" key="1">
    <source>
        <dbReference type="SAM" id="SignalP"/>
    </source>
</evidence>
<feature type="signal peptide" evidence="1">
    <location>
        <begin position="1"/>
        <end position="24"/>
    </location>
</feature>
<comment type="caution">
    <text evidence="2">The sequence shown here is derived from an EMBL/GenBank/DDBJ whole genome shotgun (WGS) entry which is preliminary data.</text>
</comment>
<accession>A0A8T2UIQ5</accession>
<dbReference type="OMA" id="IEYQCRT"/>
<sequence>MACRPLTFVHLSLLIFNFSYFVSGDLMCEDLPIDICAFAVSSAGTRCILEKEISSDGEAIYFCQTSKVDAIEFTEWIETDDCMQACGIDRMTLGISSDALVDSSFLGYLCSKDCHNNCPNVVELFEKLSEEEGAPLKRVCDQRFMNAARQEGTELHDSHRSSFFMATKNTWPASSTDALPPTYSFLEFVTADAPSPS</sequence>
<evidence type="ECO:0008006" key="4">
    <source>
        <dbReference type="Google" id="ProtNLM"/>
    </source>
</evidence>
<proteinExistence type="predicted"/>
<reference evidence="2" key="1">
    <citation type="submission" date="2021-08" db="EMBL/GenBank/DDBJ databases">
        <title>WGS assembly of Ceratopteris richardii.</title>
        <authorList>
            <person name="Marchant D.B."/>
            <person name="Chen G."/>
            <person name="Jenkins J."/>
            <person name="Shu S."/>
            <person name="Leebens-Mack J."/>
            <person name="Grimwood J."/>
            <person name="Schmutz J."/>
            <person name="Soltis P."/>
            <person name="Soltis D."/>
            <person name="Chen Z.-H."/>
        </authorList>
    </citation>
    <scope>NUCLEOTIDE SEQUENCE</scope>
    <source>
        <strain evidence="2">Whitten #5841</strain>
        <tissue evidence="2">Leaf</tissue>
    </source>
</reference>
<dbReference type="AlphaFoldDB" id="A0A8T2UIQ5"/>
<protein>
    <recommendedName>
        <fullName evidence="4">PAR1 protein</fullName>
    </recommendedName>
</protein>
<keyword evidence="1" id="KW-0732">Signal</keyword>